<feature type="chain" id="PRO_5040139338" description="Hydrophobin" evidence="3">
    <location>
        <begin position="17"/>
        <end position="107"/>
    </location>
</feature>
<keyword evidence="2" id="KW-1015">Disulfide bond</keyword>
<organism evidence="4 5">
    <name type="scientific">Polyplosphaeria fusca</name>
    <dbReference type="NCBI Taxonomy" id="682080"/>
    <lineage>
        <taxon>Eukaryota</taxon>
        <taxon>Fungi</taxon>
        <taxon>Dikarya</taxon>
        <taxon>Ascomycota</taxon>
        <taxon>Pezizomycotina</taxon>
        <taxon>Dothideomycetes</taxon>
        <taxon>Pleosporomycetidae</taxon>
        <taxon>Pleosporales</taxon>
        <taxon>Tetraplosphaeriaceae</taxon>
        <taxon>Polyplosphaeria</taxon>
    </lineage>
</organism>
<dbReference type="GO" id="GO:0005576">
    <property type="term" value="C:extracellular region"/>
    <property type="evidence" value="ECO:0007669"/>
    <property type="project" value="InterPro"/>
</dbReference>
<accession>A0A9P4RAX2</accession>
<evidence type="ECO:0000256" key="3">
    <source>
        <dbReference type="SAM" id="SignalP"/>
    </source>
</evidence>
<dbReference type="Proteomes" id="UP000799444">
    <property type="component" value="Unassembled WGS sequence"/>
</dbReference>
<evidence type="ECO:0000313" key="5">
    <source>
        <dbReference type="Proteomes" id="UP000799444"/>
    </source>
</evidence>
<dbReference type="EMBL" id="ML996103">
    <property type="protein sequence ID" value="KAF2739656.1"/>
    <property type="molecule type" value="Genomic_DNA"/>
</dbReference>
<dbReference type="AlphaFoldDB" id="A0A9P4RAX2"/>
<dbReference type="Gene3D" id="3.20.120.10">
    <property type="entry name" value="Hydrophobin"/>
    <property type="match status" value="1"/>
</dbReference>
<gene>
    <name evidence="4" type="ORF">EJ04DRAFT_519318</name>
</gene>
<evidence type="ECO:0000256" key="1">
    <source>
        <dbReference type="ARBA" id="ARBA00009576"/>
    </source>
</evidence>
<keyword evidence="3" id="KW-0732">Signal</keyword>
<protein>
    <recommendedName>
        <fullName evidence="6">Hydrophobin</fullName>
    </recommendedName>
</protein>
<dbReference type="OrthoDB" id="4500971at2759"/>
<name>A0A9P4RAX2_9PLEO</name>
<dbReference type="InterPro" id="IPR010636">
    <property type="entry name" value="Class_II_hydrophobin"/>
</dbReference>
<dbReference type="InterPro" id="IPR036686">
    <property type="entry name" value="Class_II_Hydrophobin_sf"/>
</dbReference>
<evidence type="ECO:0008006" key="6">
    <source>
        <dbReference type="Google" id="ProtNLM"/>
    </source>
</evidence>
<reference evidence="4" key="1">
    <citation type="journal article" date="2020" name="Stud. Mycol.">
        <title>101 Dothideomycetes genomes: a test case for predicting lifestyles and emergence of pathogens.</title>
        <authorList>
            <person name="Haridas S."/>
            <person name="Albert R."/>
            <person name="Binder M."/>
            <person name="Bloem J."/>
            <person name="Labutti K."/>
            <person name="Salamov A."/>
            <person name="Andreopoulos B."/>
            <person name="Baker S."/>
            <person name="Barry K."/>
            <person name="Bills G."/>
            <person name="Bluhm B."/>
            <person name="Cannon C."/>
            <person name="Castanera R."/>
            <person name="Culley D."/>
            <person name="Daum C."/>
            <person name="Ezra D."/>
            <person name="Gonzalez J."/>
            <person name="Henrissat B."/>
            <person name="Kuo A."/>
            <person name="Liang C."/>
            <person name="Lipzen A."/>
            <person name="Lutzoni F."/>
            <person name="Magnuson J."/>
            <person name="Mondo S."/>
            <person name="Nolan M."/>
            <person name="Ohm R."/>
            <person name="Pangilinan J."/>
            <person name="Park H.-J."/>
            <person name="Ramirez L."/>
            <person name="Alfaro M."/>
            <person name="Sun H."/>
            <person name="Tritt A."/>
            <person name="Yoshinaga Y."/>
            <person name="Zwiers L.-H."/>
            <person name="Turgeon B."/>
            <person name="Goodwin S."/>
            <person name="Spatafora J."/>
            <person name="Crous P."/>
            <person name="Grigoriev I."/>
        </authorList>
    </citation>
    <scope>NUCLEOTIDE SEQUENCE</scope>
    <source>
        <strain evidence="4">CBS 125425</strain>
    </source>
</reference>
<dbReference type="CDD" id="cd23508">
    <property type="entry name" value="hydrophobin_II"/>
    <property type="match status" value="1"/>
</dbReference>
<dbReference type="SUPFAM" id="SSF101751">
    <property type="entry name" value="Hydrophobin II, HfbII"/>
    <property type="match status" value="1"/>
</dbReference>
<comment type="similarity">
    <text evidence="1">Belongs to the cerato-ulmin hydrophobin family.</text>
</comment>
<keyword evidence="5" id="KW-1185">Reference proteome</keyword>
<dbReference type="Pfam" id="PF06766">
    <property type="entry name" value="Hydrophobin_2"/>
    <property type="match status" value="1"/>
</dbReference>
<sequence length="107" mass="10839">MQFSIVLASILSLASAAAISELKPVKVSGPAAGKLVPRHPKFGDVCGPLQTPLCCQLDVDGVANLNCENAGPVHSTEQFEATCAKTGLTAECCVLPVGSDGLICTAA</sequence>
<dbReference type="PANTHER" id="PTHR42341:SF2">
    <property type="entry name" value="HYDROPHOBIN"/>
    <property type="match status" value="1"/>
</dbReference>
<proteinExistence type="inferred from homology"/>
<comment type="caution">
    <text evidence="4">The sequence shown here is derived from an EMBL/GenBank/DDBJ whole genome shotgun (WGS) entry which is preliminary data.</text>
</comment>
<evidence type="ECO:0000256" key="2">
    <source>
        <dbReference type="ARBA" id="ARBA00023157"/>
    </source>
</evidence>
<dbReference type="PANTHER" id="PTHR42341">
    <property type="entry name" value="HYDROPHOBIN"/>
    <property type="match status" value="1"/>
</dbReference>
<feature type="signal peptide" evidence="3">
    <location>
        <begin position="1"/>
        <end position="16"/>
    </location>
</feature>
<evidence type="ECO:0000313" key="4">
    <source>
        <dbReference type="EMBL" id="KAF2739656.1"/>
    </source>
</evidence>